<sequence>MNSRKVFLSVCSFFLCLYLNAKDFSSSCSAGKVWVDFENCTEKLLRSEPGFVRGKNVTVKGHYSSESSWKHNYTDGPSYDEKTGRFYFKVGFKKKVSSKWKNNASVSGTVFIDNSLPEIYFEGLENVQNKNGAWCSSFPVSFRAVIPPDVSDFSETGCGLSVVKYSVDGGSYTEVSFDSDGETPYSFEFENEGTHSISFYLKDKLGNERKSVFNFVIDVKPPEITLKTLHDETKWSRECIVAAEAFDEDSGIDEDSWCYSLDGGLTWSEKAAGNNTVSIKKEGINLVKFKVSDNASNENQNAVPVKVMIDRSAPKIFFEDYSIFSIWNSKDSIKIKPKAVDELSAVEISSWKYSSDGAQIWKACSSGGSVEISEEGKTALIFSVEDNVGNIAISDEVEVFIDRTPGNIIVENPFAGKWISKGSVSAVMHDDNSGCNDCSWKFSLDGGKTWSLSSRENSVVDFSKNGIYQLVFAAEDNAGNESYSDIHEIKVDTTGCKFYTDFDFDRVYSSANNISVKFSAENNISGIDAGKFFVILDDEKISLKKNEFSIAPETGNGIHQIKFGAVTNAGVLCESEVFTFENDASSPELFLEVEPDEEQVRIKMFFSDSESGIKSAAYSLNGEDSVPVMLTDCSVRDGKYVYEILLPAGEKIDFTGSCCDCAGNKKFSYVNAVYPVPEVDIEVTAENNCDWAKKNILKAFSTSDIIDESTWRHEVFLNDSFRKSAPGNTLVLDEHGSYDVVFSVNDKKGNKYFSQKTSLLIDCRGPVFENNYVLQENTLSVCIKDDESGLNESSVCYSLDDGATFFYGSTVELDDCKKIPVLFKASDNAGNESIKKYLVDVDTTPPELYWSDIILFKNNILKIKDFTCADKVSGISAVKAAVDDKYFFDINEALFNKDSPYVEIVLEEKLNSGNHILKVSAEDNFGNTGERTSEFYCDLIPPVIKGAVFSCGDEILKENSFVPVYKLNHCGEITVDVDAVDFYDDSGDTSLKNYSYIEICISDENVFNEDNSSVFYPDEKIIINGKKISFAEGKNYVLIKAFDDCGNESELYSSVFYGDPVVPGKAFLTSVTHKKAVCNSDSAAKSSAVFSVFPSCSGEGGIKGFNISIYDCVFSGSGYNVLDAVREEYFLEERFSECFTVDILPDSKKDHCYLLCAAAAGNNGLTGEPAYYSFRIDTGVPEQLTLESFPCFGETYTNEEDIILDWNIPDDSSGIREFEIALFDKNNVQIASKTFNGNTRSCILKVSSFVNKLDDGKVVLRLTAADYAGNKTYDEGVLYFDFDSPVLKDELTVMEEDGKCAFNWKRPYDLRSGLCRVELLIESIDEKDFYRNITLPPDAESYVLSDIPGNGAFYVQLSVSDFAGNCACVEKKFTCGTGSIPEVYEKNFSEEVRGFTLSGTMIINEKKSTAYGKDMLLGFSGDNGFYVSEDGSLKEKENFYLKDMLFENSLKYYGSLKSRSTGDYIWKNECISISFNDYEFSDSGMLLLKPEMEFPDDGFKLPFDSVLFSDIRNTLLYSSVQNDRVSLSKHGFSFEGIEFYSLSGRYVEFSGSKSKGIRVKSDRVNLFNEDGSDYTLKETLSLSVLTDEMIADVKNAVVLLNDQKIYILEGRIKNDRLFIFDSYLEVNESVCSNEKDASRLILRNYYIDSLTGEVCTGTDFYASKVSADGGKYFSSVKFNSSGCLLTDGNIDLGVYGHSVHAEGFILTADGFSLDSGVPVPPFETTLFGFRIFCDEAVYGSECLLVKKGRALIQEKEFNFSNLGLYVTKKDYVCRECSLGDVTLYFDSYGGNGQLKNLSITKKGFISVMMYLDGPEGNDPLVFDFVQLYGDGSVKASSCYEQMLVFGKTIIYADEADFNGKKIVLINPEISLPSGFTIESVQVKKIECDAGGIISDIKISKDITYLFSGWKIYFESLSLSSKGFYGKSRIEGNGKRKNTFWNVLFPKIYVGFNGEIDGESEFDNSDSFFVYSGYKLNMEGAYFIQEKENLWNMKCKSPEVIFPGFKVAIGMLEFSSDGNLVCSQEGGESYECVTPQGISVLPEKAFFSDGLLNFTGSIKAEFLGDYIPLDGKVLQFTESGFIGGEKIEREFGFTFDNQQIKSRSLKIDGLKLTLGDSEVSYNGEGIELGNIALFSDGRICDSSCVMQNRSIIINGVESILYRAGIDSEGIKLGVKYLADTFFVAAICFENARFTEDGGIFSDYVYDELVYDAAFGQVKLKNLRLGRKGVEAEELSLIFSSLDDACISVHGVSFDRNGNFTLKGLESSVFELWNMSFCIKNVSYKNSKFLFSGTVILPSELPGILAGKRINLKEFIITKNGNIEKFEATLNQKIVFNIFDKWNVETQNLKLDINDEHAWIVFGSARLRFPPGFALASIGVKGLRFDLKNMDYDLDNVFVESESEVEYCGISFKLDKVTLGDGIIFKGSARFISEKFPPFLKNKSFRVNSFQIKKDGSFGDIDMEIQGLSGKIAEGVTALELYDGRIGFANSRDSGLELCIGGDLVFTQNAPDFLRGTRLSVKEFVIDVKSRSIKKLSASYAQEKNVSFYFSGCELKNLSASFDLKNTFSESFIDLGCVLVFPGSLPECDLINQVKVNTFRIGMDGSIIAFNFKAQIEKMECEALELFDCVLSAEYEDQLVFNLNSRAKLSEEKFPRGIGGLTTSVMMKFNSHELLDASGEFSLGSRIVFDAVEIRNGKISFEKKKGQSAVLKAGGIVSLGNSFPESLRGLSMDITELSFNMNGEILYMDIGASELDFYIFPSVHLCDGFLKFIKSGKNDSFITAGGDIVLEGENIPDGLKGIRLEIDEFLMDSSGDVKCFSAGLCSSVRFSLLGGMDFVLESLVFDKDGFDIGASVSLNIPLFVVKDAGFVLNKLRMDWNGNIKEFSGGIKHCEILLAGFSGEISELCIQNESGYRIGLEECMLKLPENFGSIGGKKLGVKDAYFDPVTMDFHGDFSIDSVSTEIAGFTLNCNDPVINMTSMKIQFSSVELIMPDFLGKASLKLDGVYISSTNGLRFSGGKFSLPDFSIGQAGFKNIGAAFSVDENGRYYISGSGGIIIPNAGEISASLSFTNVCREYPVGIRHAYFSYESYVTGIPLGTTGLCLCGIRGGFGFGYPEEVPEKYRNIFGNNGKRLELGLTVRDQETMGSLAVIKADCWIDITKIAWVFEGNATILSGTLDISASAVAVLKSNAFATGMQIRILFISGKFEFYIFDLNGKVKFSGKGSVGIRIPKGFLVDSFLLTLPSHDMWLLETGTMFGDFTNGKRGFLGYIELNLCGCRLGRIGAFIGSGGLSLDVKNYEILRPEGISFNKRGVKGTNGSLPLKNRILSFENNKANERSVYVEKGDRFMFAAGYAAAVPDFEIISPSGLVYTRLSKEIEYSYFDKGLLVAADSDETGYWTMKLLGVQDGTYEVVAFGAEKIPEVSFDSSDTGVIAIDGRFTVTGHVEGECTGVEIFSGINLSSPQFSLGECKCHEDGKFEFELDEKMFEDGEFCIFARAQRKNGFPGTECPAPWKVRVDRSLKSMAAPEDVLLSMSMEGKLVFSWKGMNGKRDMGFYMYSRNKKTGSVMKDNLGNIRFLTLDGAYAEDYEFAFSSYDSNGIESPKTDFESYLPYHQGDVLRNNLISSFDGEIYCSIESGECRNVSLAFCVESFMKEGSVQDFVRAGVINETSVENIHISFEEKYEINDSENNIAFSVYADPSCIDSEKEIHLYLYNMAYPDDVKSICLHVTVKLPSIDITGVFPSVIDGSVSNRVCVTGTGFMHGVTFYFDGIEVPVSVEDVCNNVSCSLILPSVRENGIHVLSAVNAAGEKSEIPVTVNLPYYSLVIYSMEEKCCAGEKSFFPVTAVGFCGYDEDIGIYQKNTVEGINVEIPAIHSGDTACITVSVEKNCAPGVYTLDFITDNNFEFSVSVSVSASTVREAEYNLCKINAMSSLCGFPGACVTVYGNNFGKNGSLFIAGKKIKVKKWTDSFIEFIIPDFKEQVTDSLVVKTKKNGSAEISFTVLSAMFGIEIEKTEVVLEEEQNCMLKLSAFGQSPRIELSIDYDETWPFKVYLDDSVIAGGGRTNLHIVPGEELFNGVFDISVKAYNGLFFSEKTVKVKILNVVEIESEDVLSVTAGAYFERKMKLTGFEKGIWALEANYAGDGIVLSETGILSGKIEEAGEYYIIITAKNEKKVYRKRVEIKAFEDTWNGRHKNPFRNIRSYCDVPALEQKLWHKKFDKNISYILAASGCECVVFDDSFQVLDVNGDVLWNAEDLSSDVFITSDKVVYISGDRSLKVRDLHTGYVLYVRENAKDFFCTDELLSVCEEGGVAEISLSLLKLTGFNKEEVFDSSVAVQYGGKILFAEENCILDCNRKVLFKAENRIMTLAADSRYLFAVTKNRIYVTDESGIPVFEIDCYTDEKTLVASDEEKMYVSSGNGLTVYNLSNGELISVLSRNGNCIIANEKIVLYDENGLFVFNPYSLKEIWKASGCFDSVCIYCSKIYASSGTELTCFSGQANVNSPEVSIIFDMNEPDGNNGWYRSLPHVSVDFSDAETFVVQKNVVVNSISQENMDCLLLNDGENRIEAWGTDSGNLRSVPVLKKVFIDREKPESELYLTSGECKNGWYNESVVLGIRAEDGISGVAGSFLNGRIYERPLVIEEDGIHNIEIYSVDNAGNFSEKRNYVLKLDHNPPYVDAAVIAHEGLSLVKMNAFDAVSGVKKIEYRINGGEVMKYDNPVPVFNSPSDVFLEYRAFDESGLVSQWQKINIPGKPVLSGRCIVFAEINGSERKIMKSLTPGCRLYDSTSAENFITDFPEEMSLSEYVLLDESDIKNVNEKYLELYVQKNCRVFLLTADEDLYEEQKGEWSVIRENFETGSSYFGGKTILYERKVSTGEKVEIKFTDKQPLVAVIPDENS</sequence>
<evidence type="ECO:0000313" key="5">
    <source>
        <dbReference type="Proteomes" id="UP000593591"/>
    </source>
</evidence>
<dbReference type="Proteomes" id="UP000578697">
    <property type="component" value="Unassembled WGS sequence"/>
</dbReference>
<dbReference type="Gene3D" id="2.60.40.10">
    <property type="entry name" value="Immunoglobulins"/>
    <property type="match status" value="1"/>
</dbReference>
<dbReference type="EMBL" id="CP031517">
    <property type="protein sequence ID" value="QOS40127.1"/>
    <property type="molecule type" value="Genomic_DNA"/>
</dbReference>
<dbReference type="Proteomes" id="UP000593591">
    <property type="component" value="Chromosome"/>
</dbReference>
<keyword evidence="4" id="KW-1185">Reference proteome</keyword>
<protein>
    <submittedName>
        <fullName evidence="2">Uncharacterized protein</fullName>
    </submittedName>
</protein>
<feature type="chain" id="PRO_5036418361" evidence="1">
    <location>
        <begin position="22"/>
        <end position="4900"/>
    </location>
</feature>
<gene>
    <name evidence="3" type="ORF">DYE49_06510</name>
    <name evidence="2" type="ORF">HNP77_000512</name>
</gene>
<proteinExistence type="predicted"/>
<evidence type="ECO:0000313" key="3">
    <source>
        <dbReference type="EMBL" id="QOS40127.1"/>
    </source>
</evidence>
<dbReference type="InterPro" id="IPR011047">
    <property type="entry name" value="Quinoprotein_ADH-like_sf"/>
</dbReference>
<dbReference type="InterPro" id="IPR013783">
    <property type="entry name" value="Ig-like_fold"/>
</dbReference>
<reference evidence="3 5" key="1">
    <citation type="submission" date="2018-08" db="EMBL/GenBank/DDBJ databases">
        <title>The first complete genome of Treponema rectale (CHPAT), a commensal spirochete of the bovine rectum.</title>
        <authorList>
            <person name="Staton G.J."/>
            <person name="Clegg S.R."/>
            <person name="Carter S.D."/>
            <person name="Radford A.D."/>
            <person name="Darby A."/>
            <person name="Hall N."/>
            <person name="Birtles R.J."/>
            <person name="Evans N.J."/>
        </authorList>
    </citation>
    <scope>NUCLEOTIDE SEQUENCE [LARGE SCALE GENOMIC DNA]</scope>
    <source>
        <strain evidence="3 5">CHPA</strain>
    </source>
</reference>
<name>A0A840SDA0_9SPIR</name>
<reference evidence="2 4" key="2">
    <citation type="submission" date="2020-08" db="EMBL/GenBank/DDBJ databases">
        <title>Genomic Encyclopedia of Type Strains, Phase IV (KMG-IV): sequencing the most valuable type-strain genomes for metagenomic binning, comparative biology and taxonomic classification.</title>
        <authorList>
            <person name="Goeker M."/>
        </authorList>
    </citation>
    <scope>NUCLEOTIDE SEQUENCE [LARGE SCALE GENOMIC DNA]</scope>
    <source>
        <strain evidence="2 4">DSM 103679</strain>
    </source>
</reference>
<dbReference type="KEGG" id="trc:DYE49_06510"/>
<evidence type="ECO:0000256" key="1">
    <source>
        <dbReference type="SAM" id="SignalP"/>
    </source>
</evidence>
<dbReference type="SUPFAM" id="SSF50998">
    <property type="entry name" value="Quinoprotein alcohol dehydrogenase-like"/>
    <property type="match status" value="1"/>
</dbReference>
<keyword evidence="1" id="KW-0732">Signal</keyword>
<dbReference type="EMBL" id="JACHFR010000001">
    <property type="protein sequence ID" value="MBB5218168.1"/>
    <property type="molecule type" value="Genomic_DNA"/>
</dbReference>
<evidence type="ECO:0000313" key="2">
    <source>
        <dbReference type="EMBL" id="MBB5218168.1"/>
    </source>
</evidence>
<dbReference type="RefSeq" id="WP_184651597.1">
    <property type="nucleotide sequence ID" value="NZ_JACHFR010000001.1"/>
</dbReference>
<evidence type="ECO:0000313" key="4">
    <source>
        <dbReference type="Proteomes" id="UP000578697"/>
    </source>
</evidence>
<accession>A0A840SDA0</accession>
<organism evidence="2 4">
    <name type="scientific">Treponema rectale</name>
    <dbReference type="NCBI Taxonomy" id="744512"/>
    <lineage>
        <taxon>Bacteria</taxon>
        <taxon>Pseudomonadati</taxon>
        <taxon>Spirochaetota</taxon>
        <taxon>Spirochaetia</taxon>
        <taxon>Spirochaetales</taxon>
        <taxon>Treponemataceae</taxon>
        <taxon>Treponema</taxon>
    </lineage>
</organism>
<feature type="signal peptide" evidence="1">
    <location>
        <begin position="1"/>
        <end position="21"/>
    </location>
</feature>